<name>A0ABM6JSP4_SPOUR</name>
<dbReference type="Proteomes" id="UP000192486">
    <property type="component" value="Chromosome"/>
</dbReference>
<sequence>MFIEKQVTVALVAELAELPLADFIGLLKTTNITWMEYTDEHLEDDLQAIRDIIITENGSV</sequence>
<evidence type="ECO:0000313" key="1">
    <source>
        <dbReference type="EMBL" id="ARF13023.1"/>
    </source>
</evidence>
<proteinExistence type="predicted"/>
<organism evidence="1 2">
    <name type="scientific">Sporosarcina ureae</name>
    <dbReference type="NCBI Taxonomy" id="1571"/>
    <lineage>
        <taxon>Bacteria</taxon>
        <taxon>Bacillati</taxon>
        <taxon>Bacillota</taxon>
        <taxon>Bacilli</taxon>
        <taxon>Bacillales</taxon>
        <taxon>Caryophanaceae</taxon>
        <taxon>Sporosarcina</taxon>
    </lineage>
</organism>
<accession>A0ABM6JSP4</accession>
<dbReference type="InterPro" id="IPR005368">
    <property type="entry name" value="UPF0175"/>
</dbReference>
<dbReference type="Pfam" id="PF03683">
    <property type="entry name" value="UPF0175"/>
    <property type="match status" value="1"/>
</dbReference>
<dbReference type="EMBL" id="CP015108">
    <property type="protein sequence ID" value="ARF13023.1"/>
    <property type="molecule type" value="Genomic_DNA"/>
</dbReference>
<evidence type="ECO:0000313" key="2">
    <source>
        <dbReference type="Proteomes" id="UP000192486"/>
    </source>
</evidence>
<dbReference type="RefSeq" id="WP_051210514.1">
    <property type="nucleotide sequence ID" value="NZ_CP015108.1"/>
</dbReference>
<gene>
    <name evidence="1" type="ORF">SporoS204_01815</name>
</gene>
<protein>
    <submittedName>
        <fullName evidence="1">Uncharacterized protein</fullName>
    </submittedName>
</protein>
<keyword evidence="2" id="KW-1185">Reference proteome</keyword>
<reference evidence="1 2" key="1">
    <citation type="submission" date="2016-04" db="EMBL/GenBank/DDBJ databases">
        <title>Comparative Genomics and Epigenetics of Sporosarcina ureae.</title>
        <authorList>
            <person name="Oliver A.S."/>
            <person name="Cooper K.K."/>
        </authorList>
    </citation>
    <scope>NUCLEOTIDE SEQUENCE [LARGE SCALE GENOMIC DNA]</scope>
    <source>
        <strain evidence="1 2">S204</strain>
    </source>
</reference>